<evidence type="ECO:0000313" key="2">
    <source>
        <dbReference type="EMBL" id="KAF2086566.1"/>
    </source>
</evidence>
<dbReference type="Proteomes" id="UP000799776">
    <property type="component" value="Unassembled WGS sequence"/>
</dbReference>
<accession>A0A9P4LXY7</accession>
<feature type="region of interest" description="Disordered" evidence="1">
    <location>
        <begin position="183"/>
        <end position="235"/>
    </location>
</feature>
<feature type="compositionally biased region" description="Low complexity" evidence="1">
    <location>
        <begin position="183"/>
        <end position="217"/>
    </location>
</feature>
<sequence>MASIFAPTLHSELPYSPATGSTLPPCLRRPTLRRALSSSGNIIDCQLTGLPRTLCPKDADAFSFDPEFLDAWTMPDDLWTYLPRPILAHLAAMQHAGAAVLTGFDRLERQRLALKSEIISTAACDEGDHILNDSSFRMALAIPECPIVGPGLSLDVLFANMKMEASMYRARVDSIMTMDSATTSCSSSRSSMSTSGVSTPGICTPATPITPTTPVTPLGSPRVSTSKQRSGPFAPLSDAAASREDFFFNCDHDSPPPAAVTHEFSTPLDPPEAYYEAELRELRRSAIVRLRHAARRVETEWSECKRYADVDGWARDSFEHWWAKKRTSSAELEQKLKEYERPA</sequence>
<dbReference type="AlphaFoldDB" id="A0A9P4LXY7"/>
<evidence type="ECO:0000256" key="1">
    <source>
        <dbReference type="SAM" id="MobiDB-lite"/>
    </source>
</evidence>
<dbReference type="OrthoDB" id="3898724at2759"/>
<gene>
    <name evidence="2" type="ORF">K490DRAFT_66759</name>
</gene>
<comment type="caution">
    <text evidence="2">The sequence shown here is derived from an EMBL/GenBank/DDBJ whole genome shotgun (WGS) entry which is preliminary data.</text>
</comment>
<evidence type="ECO:0000313" key="3">
    <source>
        <dbReference type="Proteomes" id="UP000799776"/>
    </source>
</evidence>
<dbReference type="EMBL" id="ML978724">
    <property type="protein sequence ID" value="KAF2086566.1"/>
    <property type="molecule type" value="Genomic_DNA"/>
</dbReference>
<organism evidence="2 3">
    <name type="scientific">Saccharata proteae CBS 121410</name>
    <dbReference type="NCBI Taxonomy" id="1314787"/>
    <lineage>
        <taxon>Eukaryota</taxon>
        <taxon>Fungi</taxon>
        <taxon>Dikarya</taxon>
        <taxon>Ascomycota</taxon>
        <taxon>Pezizomycotina</taxon>
        <taxon>Dothideomycetes</taxon>
        <taxon>Dothideomycetes incertae sedis</taxon>
        <taxon>Botryosphaeriales</taxon>
        <taxon>Saccharataceae</taxon>
        <taxon>Saccharata</taxon>
    </lineage>
</organism>
<protein>
    <submittedName>
        <fullName evidence="2">Uncharacterized protein</fullName>
    </submittedName>
</protein>
<name>A0A9P4LXY7_9PEZI</name>
<proteinExistence type="predicted"/>
<reference evidence="2" key="1">
    <citation type="journal article" date="2020" name="Stud. Mycol.">
        <title>101 Dothideomycetes genomes: a test case for predicting lifestyles and emergence of pathogens.</title>
        <authorList>
            <person name="Haridas S."/>
            <person name="Albert R."/>
            <person name="Binder M."/>
            <person name="Bloem J."/>
            <person name="Labutti K."/>
            <person name="Salamov A."/>
            <person name="Andreopoulos B."/>
            <person name="Baker S."/>
            <person name="Barry K."/>
            <person name="Bills G."/>
            <person name="Bluhm B."/>
            <person name="Cannon C."/>
            <person name="Castanera R."/>
            <person name="Culley D."/>
            <person name="Daum C."/>
            <person name="Ezra D."/>
            <person name="Gonzalez J."/>
            <person name="Henrissat B."/>
            <person name="Kuo A."/>
            <person name="Liang C."/>
            <person name="Lipzen A."/>
            <person name="Lutzoni F."/>
            <person name="Magnuson J."/>
            <person name="Mondo S."/>
            <person name="Nolan M."/>
            <person name="Ohm R."/>
            <person name="Pangilinan J."/>
            <person name="Park H.-J."/>
            <person name="Ramirez L."/>
            <person name="Alfaro M."/>
            <person name="Sun H."/>
            <person name="Tritt A."/>
            <person name="Yoshinaga Y."/>
            <person name="Zwiers L.-H."/>
            <person name="Turgeon B."/>
            <person name="Goodwin S."/>
            <person name="Spatafora J."/>
            <person name="Crous P."/>
            <person name="Grigoriev I."/>
        </authorList>
    </citation>
    <scope>NUCLEOTIDE SEQUENCE</scope>
    <source>
        <strain evidence="2">CBS 121410</strain>
    </source>
</reference>
<keyword evidence="3" id="KW-1185">Reference proteome</keyword>